<accession>A0A4Y1XR98</accession>
<dbReference type="KEGG" id="acou:A5CBH24_08530"/>
<dbReference type="SMART" id="SM00935">
    <property type="entry name" value="OmpH"/>
    <property type="match status" value="1"/>
</dbReference>
<organism evidence="3 4">
    <name type="scientific">Alistipes communis</name>
    <dbReference type="NCBI Taxonomy" id="2585118"/>
    <lineage>
        <taxon>Bacteria</taxon>
        <taxon>Pseudomonadati</taxon>
        <taxon>Bacteroidota</taxon>
        <taxon>Bacteroidia</taxon>
        <taxon>Bacteroidales</taxon>
        <taxon>Rikenellaceae</taxon>
        <taxon>Alistipes</taxon>
    </lineage>
</organism>
<dbReference type="PANTHER" id="PTHR35089:SF1">
    <property type="entry name" value="CHAPERONE PROTEIN SKP"/>
    <property type="match status" value="1"/>
</dbReference>
<evidence type="ECO:0000256" key="2">
    <source>
        <dbReference type="ARBA" id="ARBA00022729"/>
    </source>
</evidence>
<name>A0A3D3YLL1_9BACT</name>
<dbReference type="GO" id="GO:0050821">
    <property type="term" value="P:protein stabilization"/>
    <property type="evidence" value="ECO:0007669"/>
    <property type="project" value="TreeGrafter"/>
</dbReference>
<evidence type="ECO:0000256" key="1">
    <source>
        <dbReference type="ARBA" id="ARBA00009091"/>
    </source>
</evidence>
<reference evidence="4" key="1">
    <citation type="submission" date="2019-06" db="EMBL/GenBank/DDBJ databases">
        <title>Alistipes onderdonkii subsp. vulgaris subsp. nov., Alistipes dispar sp. nov. and Alistipes communis sp. nov., isolated from human faeces, and creation of Alistipes onderdonkii subsp. onderdonkii subsp. nov.</title>
        <authorList>
            <person name="Sakamoto M."/>
            <person name="Ikeyama N."/>
            <person name="Ogata Y."/>
            <person name="Suda W."/>
            <person name="Iino T."/>
            <person name="Hattori M."/>
            <person name="Ohkuma M."/>
        </authorList>
    </citation>
    <scope>NUCLEOTIDE SEQUENCE [LARGE SCALE GENOMIC DNA]</scope>
    <source>
        <strain evidence="4">5CBH24</strain>
    </source>
</reference>
<dbReference type="AlphaFoldDB" id="A0A3D3YLL1"/>
<dbReference type="InterPro" id="IPR005632">
    <property type="entry name" value="Chaperone_Skp"/>
</dbReference>
<dbReference type="Proteomes" id="UP000318946">
    <property type="component" value="Chromosome"/>
</dbReference>
<accession>A0A3D3YLL1</accession>
<evidence type="ECO:0000313" key="3">
    <source>
        <dbReference type="EMBL" id="BBL03540.1"/>
    </source>
</evidence>
<dbReference type="GO" id="GO:0051082">
    <property type="term" value="F:unfolded protein binding"/>
    <property type="evidence" value="ECO:0007669"/>
    <property type="project" value="InterPro"/>
</dbReference>
<dbReference type="PANTHER" id="PTHR35089">
    <property type="entry name" value="CHAPERONE PROTEIN SKP"/>
    <property type="match status" value="1"/>
</dbReference>
<dbReference type="Gene3D" id="3.30.910.20">
    <property type="entry name" value="Skp domain"/>
    <property type="match status" value="1"/>
</dbReference>
<dbReference type="Pfam" id="PF03938">
    <property type="entry name" value="OmpH"/>
    <property type="match status" value="1"/>
</dbReference>
<dbReference type="STRING" id="1118061.GCA_000311925_02646"/>
<dbReference type="InterPro" id="IPR024930">
    <property type="entry name" value="Skp_dom_sf"/>
</dbReference>
<dbReference type="GeneID" id="78341565"/>
<dbReference type="SUPFAM" id="SSF111384">
    <property type="entry name" value="OmpH-like"/>
    <property type="match status" value="1"/>
</dbReference>
<dbReference type="OrthoDB" id="1524711at2"/>
<comment type="similarity">
    <text evidence="1">Belongs to the Skp family.</text>
</comment>
<dbReference type="RefSeq" id="WP_019131617.1">
    <property type="nucleotide sequence ID" value="NZ_AP019735.1"/>
</dbReference>
<sequence>MKKILKIVLTVAFVAGSTSVFAQKLGRINMQELVFAMPETAEMQKNLEAYQKELQDQLETIGVEFNNKLNEYTKQVSDKNSTMSDSVRQLKEKELNDLKTRYDEFVQVSQQDMQKKQGELLEPIIVKAQDAVKEVSKAGGYTVVYDTSVNAVAYFDEAVVTDILPAVKTKLGIKDTPAAAPAAPAAK</sequence>
<evidence type="ECO:0000313" key="4">
    <source>
        <dbReference type="Proteomes" id="UP000318946"/>
    </source>
</evidence>
<gene>
    <name evidence="3" type="ORF">A5CBH24_08530</name>
</gene>
<dbReference type="GO" id="GO:0005829">
    <property type="term" value="C:cytosol"/>
    <property type="evidence" value="ECO:0007669"/>
    <property type="project" value="TreeGrafter"/>
</dbReference>
<accession>A0A4Y1WR20</accession>
<keyword evidence="2" id="KW-0732">Signal</keyword>
<keyword evidence="4" id="KW-1185">Reference proteome</keyword>
<protein>
    <submittedName>
        <fullName evidence="3">Uncharacterized protein</fullName>
    </submittedName>
</protein>
<dbReference type="EMBL" id="AP019735">
    <property type="protein sequence ID" value="BBL03540.1"/>
    <property type="molecule type" value="Genomic_DNA"/>
</dbReference>
<proteinExistence type="inferred from homology"/>